<dbReference type="GO" id="GO:0004712">
    <property type="term" value="F:protein serine/threonine/tyrosine kinase activity"/>
    <property type="evidence" value="ECO:0007669"/>
    <property type="project" value="UniProtKB-EC"/>
</dbReference>
<keyword evidence="9" id="KW-1185">Reference proteome</keyword>
<dbReference type="EMBL" id="JATAAI010000019">
    <property type="protein sequence ID" value="KAK1739100.1"/>
    <property type="molecule type" value="Genomic_DNA"/>
</dbReference>
<dbReference type="InterPro" id="IPR000719">
    <property type="entry name" value="Prot_kinase_dom"/>
</dbReference>
<dbReference type="InterPro" id="IPR008271">
    <property type="entry name" value="Ser/Thr_kinase_AS"/>
</dbReference>
<dbReference type="Proteomes" id="UP001224775">
    <property type="component" value="Unassembled WGS sequence"/>
</dbReference>
<evidence type="ECO:0000313" key="9">
    <source>
        <dbReference type="Proteomes" id="UP001224775"/>
    </source>
</evidence>
<evidence type="ECO:0000256" key="5">
    <source>
        <dbReference type="ARBA" id="ARBA00022840"/>
    </source>
</evidence>
<keyword evidence="3" id="KW-0547">Nucleotide-binding</keyword>
<dbReference type="EC" id="2.7.12.1" evidence="8"/>
<evidence type="ECO:0000256" key="4">
    <source>
        <dbReference type="ARBA" id="ARBA00022777"/>
    </source>
</evidence>
<dbReference type="Pfam" id="PF00069">
    <property type="entry name" value="Pkinase"/>
    <property type="match status" value="1"/>
</dbReference>
<evidence type="ECO:0000259" key="7">
    <source>
        <dbReference type="PROSITE" id="PS50011"/>
    </source>
</evidence>
<keyword evidence="5" id="KW-0067">ATP-binding</keyword>
<proteinExistence type="predicted"/>
<keyword evidence="4 8" id="KW-0418">Kinase</keyword>
<comment type="caution">
    <text evidence="8">The sequence shown here is derived from an EMBL/GenBank/DDBJ whole genome shotgun (WGS) entry which is preliminary data.</text>
</comment>
<evidence type="ECO:0000256" key="6">
    <source>
        <dbReference type="SAM" id="MobiDB-lite"/>
    </source>
</evidence>
<dbReference type="PROSITE" id="PS00108">
    <property type="entry name" value="PROTEIN_KINASE_ST"/>
    <property type="match status" value="1"/>
</dbReference>
<feature type="region of interest" description="Disordered" evidence="6">
    <location>
        <begin position="1"/>
        <end position="31"/>
    </location>
</feature>
<name>A0AAD8Y5N3_9STRA</name>
<gene>
    <name evidence="8" type="ORF">QTG54_010416</name>
</gene>
<protein>
    <submittedName>
        <fullName evidence="8">Dual specificity protein kinase</fullName>
        <ecNumber evidence="8">2.7.12.1</ecNumber>
    </submittedName>
</protein>
<feature type="compositionally biased region" description="Basic residues" evidence="6">
    <location>
        <begin position="1"/>
        <end position="12"/>
    </location>
</feature>
<accession>A0AAD8Y5N3</accession>
<evidence type="ECO:0000256" key="1">
    <source>
        <dbReference type="ARBA" id="ARBA00022527"/>
    </source>
</evidence>
<dbReference type="AlphaFoldDB" id="A0AAD8Y5N3"/>
<evidence type="ECO:0000256" key="2">
    <source>
        <dbReference type="ARBA" id="ARBA00022679"/>
    </source>
</evidence>
<dbReference type="PANTHER" id="PTHR24058">
    <property type="entry name" value="DUAL SPECIFICITY PROTEIN KINASE"/>
    <property type="match status" value="1"/>
</dbReference>
<dbReference type="Gene3D" id="1.10.510.10">
    <property type="entry name" value="Transferase(Phosphotransferase) domain 1"/>
    <property type="match status" value="1"/>
</dbReference>
<dbReference type="PROSITE" id="PS50011">
    <property type="entry name" value="PROTEIN_KINASE_DOM"/>
    <property type="match status" value="1"/>
</dbReference>
<dbReference type="InterPro" id="IPR050494">
    <property type="entry name" value="Ser_Thr_dual-spec_kinase"/>
</dbReference>
<dbReference type="Gene3D" id="3.30.200.20">
    <property type="entry name" value="Phosphorylase Kinase, domain 1"/>
    <property type="match status" value="1"/>
</dbReference>
<keyword evidence="2 8" id="KW-0808">Transferase</keyword>
<evidence type="ECO:0000313" key="8">
    <source>
        <dbReference type="EMBL" id="KAK1739100.1"/>
    </source>
</evidence>
<dbReference type="SUPFAM" id="SSF56112">
    <property type="entry name" value="Protein kinase-like (PK-like)"/>
    <property type="match status" value="1"/>
</dbReference>
<dbReference type="GO" id="GO:0005524">
    <property type="term" value="F:ATP binding"/>
    <property type="evidence" value="ECO:0007669"/>
    <property type="project" value="UniProtKB-KW"/>
</dbReference>
<keyword evidence="1" id="KW-0723">Serine/threonine-protein kinase</keyword>
<reference evidence="8" key="1">
    <citation type="submission" date="2023-06" db="EMBL/GenBank/DDBJ databases">
        <title>Survivors Of The Sea: Transcriptome response of Skeletonema marinoi to long-term dormancy.</title>
        <authorList>
            <person name="Pinder M.I.M."/>
            <person name="Kourtchenko O."/>
            <person name="Robertson E.K."/>
            <person name="Larsson T."/>
            <person name="Maumus F."/>
            <person name="Osuna-Cruz C.M."/>
            <person name="Vancaester E."/>
            <person name="Stenow R."/>
            <person name="Vandepoele K."/>
            <person name="Ploug H."/>
            <person name="Bruchert V."/>
            <person name="Godhe A."/>
            <person name="Topel M."/>
        </authorList>
    </citation>
    <scope>NUCLEOTIDE SEQUENCE</scope>
    <source>
        <strain evidence="8">R05AC</strain>
    </source>
</reference>
<organism evidence="8 9">
    <name type="scientific">Skeletonema marinoi</name>
    <dbReference type="NCBI Taxonomy" id="267567"/>
    <lineage>
        <taxon>Eukaryota</taxon>
        <taxon>Sar</taxon>
        <taxon>Stramenopiles</taxon>
        <taxon>Ochrophyta</taxon>
        <taxon>Bacillariophyta</taxon>
        <taxon>Coscinodiscophyceae</taxon>
        <taxon>Thalassiosirophycidae</taxon>
        <taxon>Thalassiosirales</taxon>
        <taxon>Skeletonemataceae</taxon>
        <taxon>Skeletonema</taxon>
        <taxon>Skeletonema marinoi-dohrnii complex</taxon>
    </lineage>
</organism>
<dbReference type="SMART" id="SM00220">
    <property type="entry name" value="S_TKc"/>
    <property type="match status" value="1"/>
</dbReference>
<evidence type="ECO:0000256" key="3">
    <source>
        <dbReference type="ARBA" id="ARBA00022741"/>
    </source>
</evidence>
<dbReference type="GO" id="GO:0004674">
    <property type="term" value="F:protein serine/threonine kinase activity"/>
    <property type="evidence" value="ECO:0007669"/>
    <property type="project" value="UniProtKB-KW"/>
</dbReference>
<dbReference type="PANTHER" id="PTHR24058:SF28">
    <property type="entry name" value="SERINE_THREONINE-PROTEIN KINASE MINIBRAIN"/>
    <property type="match status" value="1"/>
</dbReference>
<dbReference type="InterPro" id="IPR011009">
    <property type="entry name" value="Kinase-like_dom_sf"/>
</dbReference>
<sequence>MITRSRKARKKRTAAEANPSTTERGDTFGDEAVVSLEPSPAASSGMALPLTLDRSYYGVLPPSSGGLVHNAIPQSVHAHRTATPGIVSSPFTTDVQKHPERGFTTPPVMNRMSSPFQQKPMRPRPASRMPADRPVMKLTAGLMDTYNVINKKYYKDRKERKAGHFSFTLDEIIYNRYQLKERLGMGSCGQVFKAIDTCNNKEVAVKMIKAKKGATMRAQTEIKLLTQMQERYHLTIDTSSKEHNIGMCKIRGYVYTIHLLSDILYLSTLNSYPYLIQVHLLNTFMHKNHQCIVFEPLDITLYQLLVNTKFLGISLRLVRIFAKQLLQALAYLARPDVNIIHCDLKPENVMLDPKWGGVKLIDFGSACKSSEKSYTYIQTRFYRSPEVMLGLPYSVAIDMWSLGCMLVEMYTGEPLFAGLKNELDMMQKIVALMGMPPDEMIHQVKNDRQLTFFEMENGEWWAIRQSPGLDASQLIIPSHDPMTSLKEAINRSCASKEKPEENQEEHDKFVDMVFQMLTYQPENRLRPDQALYHPFFSSHG</sequence>
<feature type="domain" description="Protein kinase" evidence="7">
    <location>
        <begin position="177"/>
        <end position="536"/>
    </location>
</feature>
<feature type="region of interest" description="Disordered" evidence="6">
    <location>
        <begin position="84"/>
        <end position="131"/>
    </location>
</feature>